<comment type="caution">
    <text evidence="1">The sequence shown here is derived from an EMBL/GenBank/DDBJ whole genome shotgun (WGS) entry which is preliminary data.</text>
</comment>
<gene>
    <name evidence="1" type="ORF">CCUG60884_00445</name>
</gene>
<sequence length="123" mass="13492">MRTSSPSRNPYTSVKTAEYAVVPPATSRRNVAYTNHVNTIAIAIKTTSAINGPRNFIAEYAVVPPATSRRNVAYTNHVNTIAIAIKTTSAINGPRNFMGTPHGLWNIHNDTIRFVSILSNREI</sequence>
<reference evidence="1 2" key="1">
    <citation type="journal article" date="2019" name="Sci. Rep.">
        <title>Extended insight into the Mycobacterium chelonae-abscessus complex through whole genome sequencing of Mycobacterium salmoniphilum outbreak and Mycobacterium salmoniphilum-like strains.</title>
        <authorList>
            <person name="Behra P.R.K."/>
            <person name="Das S."/>
            <person name="Pettersson B.M.F."/>
            <person name="Shirreff L."/>
            <person name="DuCote T."/>
            <person name="Jacobsson K.G."/>
            <person name="Ennis D.G."/>
            <person name="Kirsebom L.A."/>
        </authorList>
    </citation>
    <scope>NUCLEOTIDE SEQUENCE [LARGE SCALE GENOMIC DNA]</scope>
    <source>
        <strain evidence="1 2">CCUG 60884</strain>
    </source>
</reference>
<accession>A0A4V3I174</accession>
<proteinExistence type="predicted"/>
<dbReference type="EMBL" id="PECL01000006">
    <property type="protein sequence ID" value="TEA07967.1"/>
    <property type="molecule type" value="Genomic_DNA"/>
</dbReference>
<protein>
    <submittedName>
        <fullName evidence="1">Uncharacterized protein</fullName>
    </submittedName>
</protein>
<organism evidence="1 2">
    <name type="scientific">Mycobacteroides salmoniphilum</name>
    <dbReference type="NCBI Taxonomy" id="404941"/>
    <lineage>
        <taxon>Bacteria</taxon>
        <taxon>Bacillati</taxon>
        <taxon>Actinomycetota</taxon>
        <taxon>Actinomycetes</taxon>
        <taxon>Mycobacteriales</taxon>
        <taxon>Mycobacteriaceae</taxon>
        <taxon>Mycobacteroides</taxon>
    </lineage>
</organism>
<name>A0A4V3I174_9MYCO</name>
<dbReference type="AlphaFoldDB" id="A0A4V3I174"/>
<evidence type="ECO:0000313" key="2">
    <source>
        <dbReference type="Proteomes" id="UP000294604"/>
    </source>
</evidence>
<evidence type="ECO:0000313" key="1">
    <source>
        <dbReference type="EMBL" id="TEA07967.1"/>
    </source>
</evidence>
<dbReference type="Proteomes" id="UP000294604">
    <property type="component" value="Unassembled WGS sequence"/>
</dbReference>